<gene>
    <name evidence="3" type="ordered locus">Msip34_2239</name>
</gene>
<feature type="transmembrane region" description="Helical" evidence="1">
    <location>
        <begin position="33"/>
        <end position="50"/>
    </location>
</feature>
<dbReference type="OrthoDB" id="9804804at2"/>
<dbReference type="STRING" id="582744.Msip34_2239"/>
<dbReference type="HOGENOM" id="CLU_176022_4_1_4"/>
<feature type="transmembrane region" description="Helical" evidence="1">
    <location>
        <begin position="12"/>
        <end position="27"/>
    </location>
</feature>
<dbReference type="InterPro" id="IPR021309">
    <property type="entry name" value="YgaP-like_TM"/>
</dbReference>
<accession>C6X9U0</accession>
<dbReference type="eggNOG" id="ENOG50331K2">
    <property type="taxonomic scope" value="Bacteria"/>
</dbReference>
<dbReference type="AlphaFoldDB" id="C6X9U0"/>
<dbReference type="Proteomes" id="UP000002743">
    <property type="component" value="Chromosome"/>
</dbReference>
<evidence type="ECO:0000259" key="2">
    <source>
        <dbReference type="Pfam" id="PF11127"/>
    </source>
</evidence>
<keyword evidence="1" id="KW-0812">Transmembrane</keyword>
<dbReference type="RefSeq" id="WP_013442963.1">
    <property type="nucleotide sequence ID" value="NC_012969.1"/>
</dbReference>
<reference evidence="4" key="1">
    <citation type="submission" date="2009-07" db="EMBL/GenBank/DDBJ databases">
        <title>Complete sequence of chromosome of Methylovorus sp. SIP3-4.</title>
        <authorList>
            <person name="Lucas S."/>
            <person name="Copeland A."/>
            <person name="Lapidus A."/>
            <person name="Glavina del Rio T."/>
            <person name="Tice H."/>
            <person name="Bruce D."/>
            <person name="Goodwin L."/>
            <person name="Pitluck S."/>
            <person name="Clum A."/>
            <person name="Larimer F."/>
            <person name="Land M."/>
            <person name="Hauser L."/>
            <person name="Kyrpides N."/>
            <person name="Mikhailova N."/>
            <person name="Kayluzhnaya M."/>
            <person name="Chistoserdova L."/>
        </authorList>
    </citation>
    <scope>NUCLEOTIDE SEQUENCE [LARGE SCALE GENOMIC DNA]</scope>
    <source>
        <strain evidence="4">SIP3-4</strain>
    </source>
</reference>
<proteinExistence type="predicted"/>
<name>C6X9U0_METGS</name>
<sequence>MRKNVGSNDSVMRILSGAALLGAMYWVESPWRWLGLLGIAYLITGILRWCPAYALFGVSTCTPPVDE</sequence>
<dbReference type="KEGG" id="mei:Msip34_2239"/>
<keyword evidence="1" id="KW-0472">Membrane</keyword>
<feature type="domain" description="Inner membrane protein YgaP-like transmembrane" evidence="2">
    <location>
        <begin position="1"/>
        <end position="63"/>
    </location>
</feature>
<reference evidence="3 4" key="2">
    <citation type="journal article" date="2011" name="J. Bacteriol.">
        <title>Genomes of three methylotrophs from a single niche uncover genetic and metabolic divergence of Methylophilaceae.</title>
        <authorList>
            <person name="Lapidus A."/>
            <person name="Clum A."/>
            <person name="Labutti K."/>
            <person name="Kaluzhnaya M.G."/>
            <person name="Lim S."/>
            <person name="Beck D.A."/>
            <person name="Glavina Del Rio T."/>
            <person name="Nolan M."/>
            <person name="Mavromatis K."/>
            <person name="Huntemann M."/>
            <person name="Lucas S."/>
            <person name="Lidstrom M.E."/>
            <person name="Ivanova N."/>
            <person name="Chistoserdova L."/>
        </authorList>
    </citation>
    <scope>NUCLEOTIDE SEQUENCE [LARGE SCALE GENOMIC DNA]</scope>
    <source>
        <strain evidence="3 4">SIP3-4</strain>
    </source>
</reference>
<protein>
    <recommendedName>
        <fullName evidence="2">Inner membrane protein YgaP-like transmembrane domain-containing protein</fullName>
    </recommendedName>
</protein>
<evidence type="ECO:0000313" key="4">
    <source>
        <dbReference type="Proteomes" id="UP000002743"/>
    </source>
</evidence>
<evidence type="ECO:0000313" key="3">
    <source>
        <dbReference type="EMBL" id="ACT51481.1"/>
    </source>
</evidence>
<organism evidence="3 4">
    <name type="scientific">Methylovorus glucosotrophus (strain SIP3-4)</name>
    <dbReference type="NCBI Taxonomy" id="582744"/>
    <lineage>
        <taxon>Bacteria</taxon>
        <taxon>Pseudomonadati</taxon>
        <taxon>Pseudomonadota</taxon>
        <taxon>Betaproteobacteria</taxon>
        <taxon>Nitrosomonadales</taxon>
        <taxon>Methylophilaceae</taxon>
        <taxon>Methylovorus</taxon>
    </lineage>
</organism>
<evidence type="ECO:0000256" key="1">
    <source>
        <dbReference type="SAM" id="Phobius"/>
    </source>
</evidence>
<keyword evidence="1" id="KW-1133">Transmembrane helix</keyword>
<keyword evidence="4" id="KW-1185">Reference proteome</keyword>
<dbReference type="EMBL" id="CP001674">
    <property type="protein sequence ID" value="ACT51481.1"/>
    <property type="molecule type" value="Genomic_DNA"/>
</dbReference>
<dbReference type="Pfam" id="PF11127">
    <property type="entry name" value="YgaP-like_TM"/>
    <property type="match status" value="1"/>
</dbReference>